<name>A0A7M7GHB9_STRPU</name>
<dbReference type="OrthoDB" id="5957813at2759"/>
<evidence type="ECO:0000256" key="2">
    <source>
        <dbReference type="ARBA" id="ARBA00008661"/>
    </source>
</evidence>
<dbReference type="Gene3D" id="3.90.550.50">
    <property type="match status" value="2"/>
</dbReference>
<keyword evidence="4" id="KW-0808">Transferase</keyword>
<dbReference type="GO" id="GO:0016758">
    <property type="term" value="F:hexosyltransferase activity"/>
    <property type="evidence" value="ECO:0007669"/>
    <property type="project" value="InterPro"/>
</dbReference>
<accession>A0A7M7GHB9</accession>
<keyword evidence="5" id="KW-0812">Transmembrane</keyword>
<reference evidence="11" key="2">
    <citation type="submission" date="2021-01" db="UniProtKB">
        <authorList>
            <consortium name="EnsemblMetazoa"/>
        </authorList>
    </citation>
    <scope>IDENTIFICATION</scope>
</reference>
<evidence type="ECO:0000256" key="4">
    <source>
        <dbReference type="ARBA" id="ARBA00022679"/>
    </source>
</evidence>
<evidence type="ECO:0000256" key="6">
    <source>
        <dbReference type="ARBA" id="ARBA00022968"/>
    </source>
</evidence>
<keyword evidence="7" id="KW-1133">Transmembrane helix</keyword>
<keyword evidence="10" id="KW-0325">Glycoprotein</keyword>
<keyword evidence="9" id="KW-0472">Membrane</keyword>
<sequence length="691" mass="78135">MGDGLIRNILAACCLVSCFRILLVLVYLAPDSNPPDHHPLGYTIIRKEYSVAPARVDTGNVSFEGFHDDSDDARRKMVEEGQEIARQRRADYDDGLVVDVEGVPVAEVSQNFDLMPAGGCPDNGRGIFLLTLVHSLPPHFEQRQAIRETWARNASNGAGARVAVLFIAPGISPRPDVMTGLQKEAARYDDVIHSVAGDSLSTFRPSSKVLLSMMGWTLNYCINAKFVLFAHEELFVNFHHVVSRLKLVTPKPFRSFSIGRVKKLAKVERDAVKWDYVSESVYPKETYPHYCVGGAGFVMSIPFIRQVHPRAVQFNREVNVFPASDVMLGIITSQLKAEPRYHEEFHKSGGEANYCDLQDTLTLGDFNTPKLMRGAWRNHTDKMDYCPSPVPNATEITWWTKDVDYHQYFNNIFQFIHKPKLFCEIKNITLLALVSTHPHNANLRNAIRVTWGHPEYTAAMKVKVLFVLGRAAVETPETIDLIQKESDKFGDIIQANFVESFHNLTLKVILGLRWVSTECSSAKFIYKGDDDMLVNFEHMTGYLDQLPVFQTQNLFMGNLMTMSPALRMPSKYQVHREVYPFKYFLPYFSGGGYIMSGSTVQKMSRMAETTKLIPIDDAYAGILAYRSGVSLMHAGGFIVGGSKRDACRLRKAFNMHGFKRPTIFIGTWKTFRDPKTKCQEDNQKKNWAHIA</sequence>
<evidence type="ECO:0000313" key="11">
    <source>
        <dbReference type="EnsemblMetazoa" id="XP_003727279"/>
    </source>
</evidence>
<dbReference type="FunFam" id="3.90.550.50:FF:000001">
    <property type="entry name" value="Hexosyltransferase"/>
    <property type="match status" value="1"/>
</dbReference>
<keyword evidence="8" id="KW-0333">Golgi apparatus</keyword>
<dbReference type="InterPro" id="IPR002659">
    <property type="entry name" value="Glyco_trans_31"/>
</dbReference>
<evidence type="ECO:0000256" key="1">
    <source>
        <dbReference type="ARBA" id="ARBA00004323"/>
    </source>
</evidence>
<dbReference type="RefSeq" id="XP_003727279.2">
    <property type="nucleotide sequence ID" value="XM_003727231.3"/>
</dbReference>
<dbReference type="KEGG" id="spu:100888524"/>
<dbReference type="GeneID" id="100888524"/>
<evidence type="ECO:0000256" key="5">
    <source>
        <dbReference type="ARBA" id="ARBA00022692"/>
    </source>
</evidence>
<dbReference type="GO" id="GO:0000139">
    <property type="term" value="C:Golgi membrane"/>
    <property type="evidence" value="ECO:0000318"/>
    <property type="project" value="GO_Central"/>
</dbReference>
<reference evidence="12" key="1">
    <citation type="submission" date="2015-02" db="EMBL/GenBank/DDBJ databases">
        <title>Genome sequencing for Strongylocentrotus purpuratus.</title>
        <authorList>
            <person name="Murali S."/>
            <person name="Liu Y."/>
            <person name="Vee V."/>
            <person name="English A."/>
            <person name="Wang M."/>
            <person name="Skinner E."/>
            <person name="Han Y."/>
            <person name="Muzny D.M."/>
            <person name="Worley K.C."/>
            <person name="Gibbs R.A."/>
        </authorList>
    </citation>
    <scope>NUCLEOTIDE SEQUENCE</scope>
</reference>
<dbReference type="FunFam" id="3.90.550.50:FF:000111">
    <property type="entry name" value="Uncharacterized protein"/>
    <property type="match status" value="1"/>
</dbReference>
<comment type="subcellular location">
    <subcellularLocation>
        <location evidence="1">Golgi apparatus membrane</location>
        <topology evidence="1">Single-pass type II membrane protein</topology>
    </subcellularLocation>
</comment>
<comment type="similarity">
    <text evidence="2">Belongs to the glycosyltransferase 31 family.</text>
</comment>
<evidence type="ECO:0000256" key="3">
    <source>
        <dbReference type="ARBA" id="ARBA00022676"/>
    </source>
</evidence>
<evidence type="ECO:0000256" key="8">
    <source>
        <dbReference type="ARBA" id="ARBA00023034"/>
    </source>
</evidence>
<evidence type="ECO:0000313" key="12">
    <source>
        <dbReference type="Proteomes" id="UP000007110"/>
    </source>
</evidence>
<dbReference type="GO" id="GO:0006493">
    <property type="term" value="P:protein O-linked glycosylation"/>
    <property type="evidence" value="ECO:0000318"/>
    <property type="project" value="GO_Central"/>
</dbReference>
<dbReference type="PANTHER" id="PTHR11214">
    <property type="entry name" value="BETA-1,3-N-ACETYLGLUCOSAMINYLTRANSFERASE"/>
    <property type="match status" value="1"/>
</dbReference>
<evidence type="ECO:0000256" key="7">
    <source>
        <dbReference type="ARBA" id="ARBA00022989"/>
    </source>
</evidence>
<keyword evidence="12" id="KW-1185">Reference proteome</keyword>
<evidence type="ECO:0000256" key="9">
    <source>
        <dbReference type="ARBA" id="ARBA00023136"/>
    </source>
</evidence>
<dbReference type="OMA" id="RSQYPFK"/>
<dbReference type="EnsemblMetazoa" id="XM_003727231">
    <property type="protein sequence ID" value="XP_003727279"/>
    <property type="gene ID" value="LOC100888524"/>
</dbReference>
<evidence type="ECO:0000256" key="10">
    <source>
        <dbReference type="ARBA" id="ARBA00023180"/>
    </source>
</evidence>
<keyword evidence="3" id="KW-0328">Glycosyltransferase</keyword>
<dbReference type="PANTHER" id="PTHR11214:SF365">
    <property type="entry name" value="HEXOSYLTRANSFERASE"/>
    <property type="match status" value="1"/>
</dbReference>
<dbReference type="GO" id="GO:0016757">
    <property type="term" value="F:glycosyltransferase activity"/>
    <property type="evidence" value="ECO:0000318"/>
    <property type="project" value="GO_Central"/>
</dbReference>
<protein>
    <submittedName>
        <fullName evidence="11">Uncharacterized protein</fullName>
    </submittedName>
</protein>
<dbReference type="InParanoid" id="A0A7M7GHB9"/>
<dbReference type="AlphaFoldDB" id="A0A7M7GHB9"/>
<proteinExistence type="inferred from homology"/>
<dbReference type="Pfam" id="PF01762">
    <property type="entry name" value="Galactosyl_T"/>
    <property type="match status" value="2"/>
</dbReference>
<organism evidence="11 12">
    <name type="scientific">Strongylocentrotus purpuratus</name>
    <name type="common">Purple sea urchin</name>
    <dbReference type="NCBI Taxonomy" id="7668"/>
    <lineage>
        <taxon>Eukaryota</taxon>
        <taxon>Metazoa</taxon>
        <taxon>Echinodermata</taxon>
        <taxon>Eleutherozoa</taxon>
        <taxon>Echinozoa</taxon>
        <taxon>Echinoidea</taxon>
        <taxon>Euechinoidea</taxon>
        <taxon>Echinacea</taxon>
        <taxon>Camarodonta</taxon>
        <taxon>Echinidea</taxon>
        <taxon>Strongylocentrotidae</taxon>
        <taxon>Strongylocentrotus</taxon>
    </lineage>
</organism>
<keyword evidence="6" id="KW-0735">Signal-anchor</keyword>
<dbReference type="Proteomes" id="UP000007110">
    <property type="component" value="Unassembled WGS sequence"/>
</dbReference>